<dbReference type="Pfam" id="PF02545">
    <property type="entry name" value="Maf"/>
    <property type="match status" value="1"/>
</dbReference>
<name>A0A9P2S1H5_BARTA</name>
<comment type="caution">
    <text evidence="4">Lacks conserved residue(s) required for the propagation of feature annotation.</text>
</comment>
<comment type="similarity">
    <text evidence="4">Belongs to the Maf family. YhdE subfamily.</text>
</comment>
<dbReference type="SUPFAM" id="SSF52972">
    <property type="entry name" value="ITPase-like"/>
    <property type="match status" value="1"/>
</dbReference>
<comment type="subcellular location">
    <subcellularLocation>
        <location evidence="4">Cytoplasm</location>
    </subcellularLocation>
</comment>
<comment type="caution">
    <text evidence="5">The sequence shown here is derived from an EMBL/GenBank/DDBJ whole genome shotgun (WGS) entry which is preliminary data.</text>
</comment>
<comment type="catalytic activity">
    <reaction evidence="4">
        <text>UTP + H2O = UMP + diphosphate + H(+)</text>
        <dbReference type="Rhea" id="RHEA:29395"/>
        <dbReference type="ChEBI" id="CHEBI:15377"/>
        <dbReference type="ChEBI" id="CHEBI:15378"/>
        <dbReference type="ChEBI" id="CHEBI:33019"/>
        <dbReference type="ChEBI" id="CHEBI:46398"/>
        <dbReference type="ChEBI" id="CHEBI:57865"/>
        <dbReference type="EC" id="3.6.1.9"/>
    </reaction>
</comment>
<evidence type="ECO:0000256" key="1">
    <source>
        <dbReference type="ARBA" id="ARBA00001968"/>
    </source>
</evidence>
<feature type="site" description="Important for substrate specificity" evidence="4">
    <location>
        <position position="34"/>
    </location>
</feature>
<dbReference type="GO" id="GO:0009117">
    <property type="term" value="P:nucleotide metabolic process"/>
    <property type="evidence" value="ECO:0007669"/>
    <property type="project" value="UniProtKB-KW"/>
</dbReference>
<dbReference type="EC" id="3.6.1.9" evidence="4"/>
<feature type="site" description="Important for substrate specificity" evidence="4">
    <location>
        <position position="207"/>
    </location>
</feature>
<dbReference type="EMBL" id="AIMD01000002">
    <property type="protein sequence ID" value="EJF97848.1"/>
    <property type="molecule type" value="Genomic_DNA"/>
</dbReference>
<protein>
    <recommendedName>
        <fullName evidence="4">dTTP/UTP pyrophosphatase</fullName>
        <shortName evidence="4">dTTPase/UTPase</shortName>
        <ecNumber evidence="4">3.6.1.9</ecNumber>
    </recommendedName>
    <alternativeName>
        <fullName evidence="4">Nucleoside triphosphate pyrophosphatase</fullName>
    </alternativeName>
    <alternativeName>
        <fullName evidence="4">Nucleotide pyrophosphatase</fullName>
        <shortName evidence="4">Nucleotide PPase</shortName>
    </alternativeName>
</protein>
<evidence type="ECO:0000313" key="6">
    <source>
        <dbReference type="Proteomes" id="UP000002648"/>
    </source>
</evidence>
<keyword evidence="4" id="KW-0963">Cytoplasm</keyword>
<dbReference type="InterPro" id="IPR003697">
    <property type="entry name" value="Maf-like"/>
</dbReference>
<dbReference type="AlphaFoldDB" id="A0A9P2S1H5"/>
<accession>A0A9P2S1H5</accession>
<evidence type="ECO:0000256" key="2">
    <source>
        <dbReference type="ARBA" id="ARBA00022801"/>
    </source>
</evidence>
<sequence>MMGDIEKTYLGDKTYLRKPLSGELQLVLASASPRRLLLLGQIGIVPHNICVTNIDETPKLGEHPASLAKRLAKEKALKAQETLFEYSKKSEKVPLAQKNKKLSLEKKSQEALLTQKMVILAADTVVAVGHTILPKPESEDEAYECLRFLSGRSHNVYGAVCALNERGKITIKLVESRVRFKRLAAPVMRAYLASGEWEGKAGGYAIQGKAGAFVVHIAGSYSNVVGLPLAETMDLLIAYRYPLLSAWTGETD</sequence>
<dbReference type="InterPro" id="IPR029001">
    <property type="entry name" value="ITPase-like_fam"/>
</dbReference>
<dbReference type="PANTHER" id="PTHR43213">
    <property type="entry name" value="BIFUNCTIONAL DTTP/UTP PYROPHOSPHATASE/METHYLTRANSFERASE PROTEIN-RELATED"/>
    <property type="match status" value="1"/>
</dbReference>
<keyword evidence="3 4" id="KW-0546">Nucleotide metabolism</keyword>
<evidence type="ECO:0000313" key="5">
    <source>
        <dbReference type="EMBL" id="EJF97848.1"/>
    </source>
</evidence>
<evidence type="ECO:0000256" key="4">
    <source>
        <dbReference type="HAMAP-Rule" id="MF_00528"/>
    </source>
</evidence>
<dbReference type="GO" id="GO:0047429">
    <property type="term" value="F:nucleoside triphosphate diphosphatase activity"/>
    <property type="evidence" value="ECO:0007669"/>
    <property type="project" value="UniProtKB-EC"/>
</dbReference>
<proteinExistence type="inferred from homology"/>
<dbReference type="PANTHER" id="PTHR43213:SF5">
    <property type="entry name" value="BIFUNCTIONAL DTTP_UTP PYROPHOSPHATASE_METHYLTRANSFERASE PROTEIN-RELATED"/>
    <property type="match status" value="1"/>
</dbReference>
<gene>
    <name evidence="5" type="ORF">ME9_00029</name>
</gene>
<dbReference type="HAMAP" id="MF_00528">
    <property type="entry name" value="Maf"/>
    <property type="match status" value="1"/>
</dbReference>
<comment type="catalytic activity">
    <reaction evidence="4">
        <text>dTTP + H2O = dTMP + diphosphate + H(+)</text>
        <dbReference type="Rhea" id="RHEA:28534"/>
        <dbReference type="ChEBI" id="CHEBI:15377"/>
        <dbReference type="ChEBI" id="CHEBI:15378"/>
        <dbReference type="ChEBI" id="CHEBI:33019"/>
        <dbReference type="ChEBI" id="CHEBI:37568"/>
        <dbReference type="ChEBI" id="CHEBI:63528"/>
        <dbReference type="EC" id="3.6.1.9"/>
    </reaction>
</comment>
<evidence type="ECO:0000256" key="3">
    <source>
        <dbReference type="ARBA" id="ARBA00023080"/>
    </source>
</evidence>
<reference evidence="5 6" key="1">
    <citation type="submission" date="2012-03" db="EMBL/GenBank/DDBJ databases">
        <title>The Genome Sequence of Bartonella taylorii 8TBB.</title>
        <authorList>
            <consortium name="The Broad Institute Genome Sequencing Platform"/>
            <consortium name="The Broad Institute Genome Sequencing Center for Infectious Disease"/>
            <person name="Feldgarden M."/>
            <person name="Kirby J."/>
            <person name="Kosoy M."/>
            <person name="Birtles R."/>
            <person name="Probert W.S."/>
            <person name="Chiaraviglio L."/>
            <person name="Young S.K."/>
            <person name="Zeng Q."/>
            <person name="Gargeya S."/>
            <person name="Fitzgerald M."/>
            <person name="Haas B."/>
            <person name="Abouelleil A."/>
            <person name="Alvarado L."/>
            <person name="Arachchi H.M."/>
            <person name="Berlin A."/>
            <person name="Chapman S.B."/>
            <person name="Gearin G."/>
            <person name="Goldberg J."/>
            <person name="Griggs A."/>
            <person name="Gujja S."/>
            <person name="Hansen M."/>
            <person name="Heiman D."/>
            <person name="Howarth C."/>
            <person name="Larimer J."/>
            <person name="Lui A."/>
            <person name="MacDonald P.J.P."/>
            <person name="McCowen C."/>
            <person name="Montmayeur A."/>
            <person name="Murphy C."/>
            <person name="Neiman D."/>
            <person name="Pearson M."/>
            <person name="Priest M."/>
            <person name="Roberts A."/>
            <person name="Saif S."/>
            <person name="Shea T."/>
            <person name="Sisk P."/>
            <person name="Stolte C."/>
            <person name="Sykes S."/>
            <person name="Wortman J."/>
            <person name="Nusbaum C."/>
            <person name="Birren B."/>
        </authorList>
    </citation>
    <scope>NUCLEOTIDE SEQUENCE [LARGE SCALE GENOMIC DNA]</scope>
    <source>
        <strain evidence="5 6">8TBB</strain>
    </source>
</reference>
<organism evidence="5 6">
    <name type="scientific">Bartonella taylorii 8TBB</name>
    <dbReference type="NCBI Taxonomy" id="1094560"/>
    <lineage>
        <taxon>Bacteria</taxon>
        <taxon>Pseudomonadati</taxon>
        <taxon>Pseudomonadota</taxon>
        <taxon>Alphaproteobacteria</taxon>
        <taxon>Hyphomicrobiales</taxon>
        <taxon>Bartonellaceae</taxon>
        <taxon>Bartonella</taxon>
    </lineage>
</organism>
<feature type="active site" description="Proton acceptor" evidence="4">
    <location>
        <position position="123"/>
    </location>
</feature>
<keyword evidence="2 4" id="KW-0378">Hydrolase</keyword>
<keyword evidence="6" id="KW-1185">Reference proteome</keyword>
<feature type="site" description="Important for substrate specificity" evidence="4">
    <location>
        <position position="124"/>
    </location>
</feature>
<comment type="cofactor">
    <cofactor evidence="1 4">
        <name>a divalent metal cation</name>
        <dbReference type="ChEBI" id="CHEBI:60240"/>
    </cofactor>
</comment>
<dbReference type="GO" id="GO:0005737">
    <property type="term" value="C:cytoplasm"/>
    <property type="evidence" value="ECO:0007669"/>
    <property type="project" value="UniProtKB-SubCell"/>
</dbReference>
<dbReference type="CDD" id="cd00555">
    <property type="entry name" value="Maf"/>
    <property type="match status" value="1"/>
</dbReference>
<dbReference type="Gene3D" id="3.90.950.10">
    <property type="match status" value="1"/>
</dbReference>
<comment type="function">
    <text evidence="4">Nucleoside triphosphate pyrophosphatase that hydrolyzes dTTP and UTP. May have a dual role in cell division arrest and in preventing the incorporation of modified nucleotides into cellular nucleic acids.</text>
</comment>
<dbReference type="NCBIfam" id="TIGR00172">
    <property type="entry name" value="maf"/>
    <property type="match status" value="1"/>
</dbReference>
<dbReference type="Proteomes" id="UP000002648">
    <property type="component" value="Unassembled WGS sequence"/>
</dbReference>